<evidence type="ECO:0000256" key="5">
    <source>
        <dbReference type="ARBA" id="ARBA00023274"/>
    </source>
</evidence>
<evidence type="ECO:0000256" key="2">
    <source>
        <dbReference type="ARBA" id="ARBA00007337"/>
    </source>
</evidence>
<dbReference type="EMBL" id="CAMPGE010026493">
    <property type="protein sequence ID" value="CAI2384179.1"/>
    <property type="molecule type" value="Genomic_DNA"/>
</dbReference>
<keyword evidence="9" id="KW-1185">Reference proteome</keyword>
<keyword evidence="3 6" id="KW-0694">RNA-binding</keyword>
<comment type="function">
    <text evidence="6">Required for ribosome biogenesis. Part of a complex which catalyzes pseudouridylation of rRNA. This involves the isomerization of uridine such that the ribose is subsequently attached to C5, instead of the normal N1. Pseudouridine ('psi') residues may serve to stabilize the conformation of rRNAs.</text>
</comment>
<dbReference type="Gene3D" id="3.30.1330.30">
    <property type="match status" value="1"/>
</dbReference>
<protein>
    <recommendedName>
        <fullName evidence="6">H/ACA ribonucleoprotein complex subunit 2</fullName>
    </recommendedName>
    <alternativeName>
        <fullName evidence="6">Nucleolar protein family A member 2</fullName>
    </alternativeName>
</protein>
<evidence type="ECO:0000256" key="4">
    <source>
        <dbReference type="ARBA" id="ARBA00023242"/>
    </source>
</evidence>
<feature type="domain" description="Ribosomal protein eL8/eL30/eS12/Gadd45" evidence="7">
    <location>
        <begin position="32"/>
        <end position="125"/>
    </location>
</feature>
<dbReference type="PRINTS" id="PR00883">
    <property type="entry name" value="NUCLEARHMG"/>
</dbReference>
<evidence type="ECO:0000259" key="7">
    <source>
        <dbReference type="Pfam" id="PF01248"/>
    </source>
</evidence>
<dbReference type="GO" id="GO:0031120">
    <property type="term" value="P:snRNA pseudouridine synthesis"/>
    <property type="evidence" value="ECO:0007669"/>
    <property type="project" value="UniProtKB-UniRule"/>
</dbReference>
<organism evidence="8 9">
    <name type="scientific">Euplotes crassus</name>
    <dbReference type="NCBI Taxonomy" id="5936"/>
    <lineage>
        <taxon>Eukaryota</taxon>
        <taxon>Sar</taxon>
        <taxon>Alveolata</taxon>
        <taxon>Ciliophora</taxon>
        <taxon>Intramacronucleata</taxon>
        <taxon>Spirotrichea</taxon>
        <taxon>Hypotrichia</taxon>
        <taxon>Euplotida</taxon>
        <taxon>Euplotidae</taxon>
        <taxon>Moneuplotes</taxon>
    </lineage>
</organism>
<dbReference type="InterPro" id="IPR029064">
    <property type="entry name" value="Ribosomal_eL30-like_sf"/>
</dbReference>
<dbReference type="GO" id="GO:0031429">
    <property type="term" value="C:box H/ACA snoRNP complex"/>
    <property type="evidence" value="ECO:0007669"/>
    <property type="project" value="UniProtKB-UniRule"/>
</dbReference>
<dbReference type="AlphaFoldDB" id="A0AAD1Y443"/>
<dbReference type="PRINTS" id="PR00881">
    <property type="entry name" value="L7ARS6FAMILY"/>
</dbReference>
<comment type="caution">
    <text evidence="8">The sequence shown here is derived from an EMBL/GenBank/DDBJ whole genome shotgun (WGS) entry which is preliminary data.</text>
</comment>
<name>A0AAD1Y443_EUPCR</name>
<evidence type="ECO:0000256" key="6">
    <source>
        <dbReference type="RuleBase" id="RU366039"/>
    </source>
</evidence>
<dbReference type="GO" id="GO:0003723">
    <property type="term" value="F:RNA binding"/>
    <property type="evidence" value="ECO:0007669"/>
    <property type="project" value="UniProtKB-UniRule"/>
</dbReference>
<dbReference type="InterPro" id="IPR050257">
    <property type="entry name" value="eL8/uL1-like"/>
</dbReference>
<comment type="function">
    <text evidence="6">Common component of the spliceosome and rRNA processing machinery.</text>
</comment>
<evidence type="ECO:0000256" key="3">
    <source>
        <dbReference type="ARBA" id="ARBA00022884"/>
    </source>
</evidence>
<sequence length="143" mass="15700">MSDAESSQHEGESRLFVSPIASPVASDKLVKKLLKLTKKMTKDKKIKKGIKETTKATKKKGSKGLVLIAADISPVDVLTHLPIMCEAQSVPYIYVPSREAIGGACSTKRPTACVFLECPEEDSKSFSKFEQCVKLVKKQNPYL</sequence>
<evidence type="ECO:0000313" key="8">
    <source>
        <dbReference type="EMBL" id="CAI2384179.1"/>
    </source>
</evidence>
<accession>A0AAD1Y443</accession>
<comment type="subcellular location">
    <subcellularLocation>
        <location evidence="1 6">Nucleus</location>
        <location evidence="1 6">Nucleolus</location>
    </subcellularLocation>
</comment>
<dbReference type="SUPFAM" id="SSF55315">
    <property type="entry name" value="L30e-like"/>
    <property type="match status" value="1"/>
</dbReference>
<dbReference type="Proteomes" id="UP001295684">
    <property type="component" value="Unassembled WGS sequence"/>
</dbReference>
<evidence type="ECO:0000313" key="9">
    <source>
        <dbReference type="Proteomes" id="UP001295684"/>
    </source>
</evidence>
<dbReference type="InterPro" id="IPR018492">
    <property type="entry name" value="Ribosomal_eL8/Nhp2"/>
</dbReference>
<reference evidence="8" key="1">
    <citation type="submission" date="2023-07" db="EMBL/GenBank/DDBJ databases">
        <authorList>
            <consortium name="AG Swart"/>
            <person name="Singh M."/>
            <person name="Singh A."/>
            <person name="Seah K."/>
            <person name="Emmerich C."/>
        </authorList>
    </citation>
    <scope>NUCLEOTIDE SEQUENCE</scope>
    <source>
        <strain evidence="8">DP1</strain>
    </source>
</reference>
<dbReference type="InterPro" id="IPR002415">
    <property type="entry name" value="H/ACA_rnp_Nhp2-like"/>
</dbReference>
<keyword evidence="5 6" id="KW-0687">Ribonucleoprotein</keyword>
<dbReference type="InterPro" id="IPR004038">
    <property type="entry name" value="Ribosomal_eL8/eL30/eS12/Gad45"/>
</dbReference>
<dbReference type="Pfam" id="PF01248">
    <property type="entry name" value="Ribosomal_L7Ae"/>
    <property type="match status" value="1"/>
</dbReference>
<keyword evidence="4 6" id="KW-0539">Nucleus</keyword>
<dbReference type="PANTHER" id="PTHR23105">
    <property type="entry name" value="RIBOSOMAL PROTEIN L7AE FAMILY MEMBER"/>
    <property type="match status" value="1"/>
</dbReference>
<proteinExistence type="inferred from homology"/>
<gene>
    <name evidence="8" type="ORF">ECRASSUSDP1_LOCUS25701</name>
</gene>
<evidence type="ECO:0000256" key="1">
    <source>
        <dbReference type="ARBA" id="ARBA00004604"/>
    </source>
</evidence>
<comment type="similarity">
    <text evidence="2 6">Belongs to the eukaryotic ribosomal protein eL8 family.</text>
</comment>
<dbReference type="GO" id="GO:0000398">
    <property type="term" value="P:mRNA splicing, via spliceosome"/>
    <property type="evidence" value="ECO:0007669"/>
    <property type="project" value="UniProtKB-UniRule"/>
</dbReference>